<dbReference type="OrthoDB" id="62952at2759"/>
<dbReference type="AlphaFoldDB" id="A0A0F4G6S0"/>
<comment type="caution">
    <text evidence="1">The sequence shown here is derived from an EMBL/GenBank/DDBJ whole genome shotgun (WGS) entry which is preliminary data.</text>
</comment>
<sequence>MCCDFTFRSDSMSSETEPLETTLCALSKKMLILEPARPVVISATLWNPDIKPDTPDLIMSLSPELRNIIYELYVDDPGLLPYGFESDNCIARPEPALLRASRSISAEVTPMWYSSQRVYISCDTHYNTVERSMRRVRRLTLLIGPSPFLSFGIKFISYKWWRIEKLIDLLEAMRASGFEPCNGYVSGDGVPAEEKIRSIASGCSILEIPTKGGEKFREPVGRAIALGRRARDEGWSQAKLAEHFAELVAFSQSRKRKWPAHL</sequence>
<gene>
    <name evidence="1" type="ORF">TI39_contig4425g00001</name>
</gene>
<evidence type="ECO:0000313" key="2">
    <source>
        <dbReference type="Proteomes" id="UP000033647"/>
    </source>
</evidence>
<dbReference type="EMBL" id="LAFY01004384">
    <property type="protein sequence ID" value="KJX93061.1"/>
    <property type="molecule type" value="Genomic_DNA"/>
</dbReference>
<dbReference type="Proteomes" id="UP000033647">
    <property type="component" value="Unassembled WGS sequence"/>
</dbReference>
<name>A0A0F4G6S0_9PEZI</name>
<proteinExistence type="predicted"/>
<accession>A0A0F4G6S0</accession>
<evidence type="ECO:0000313" key="1">
    <source>
        <dbReference type="EMBL" id="KJX93061.1"/>
    </source>
</evidence>
<reference evidence="1 2" key="1">
    <citation type="submission" date="2015-03" db="EMBL/GenBank/DDBJ databases">
        <title>RNA-seq based gene annotation and comparative genomics of four Zymoseptoria species reveal species-specific pathogenicity related genes and transposable element activity.</title>
        <authorList>
            <person name="Grandaubert J."/>
            <person name="Bhattacharyya A."/>
            <person name="Stukenbrock E.H."/>
        </authorList>
    </citation>
    <scope>NUCLEOTIDE SEQUENCE [LARGE SCALE GENOMIC DNA]</scope>
    <source>
        <strain evidence="1 2">Zb18110</strain>
    </source>
</reference>
<organism evidence="1 2">
    <name type="scientific">Zymoseptoria brevis</name>
    <dbReference type="NCBI Taxonomy" id="1047168"/>
    <lineage>
        <taxon>Eukaryota</taxon>
        <taxon>Fungi</taxon>
        <taxon>Dikarya</taxon>
        <taxon>Ascomycota</taxon>
        <taxon>Pezizomycotina</taxon>
        <taxon>Dothideomycetes</taxon>
        <taxon>Dothideomycetidae</taxon>
        <taxon>Mycosphaerellales</taxon>
        <taxon>Mycosphaerellaceae</taxon>
        <taxon>Zymoseptoria</taxon>
    </lineage>
</organism>
<keyword evidence="2" id="KW-1185">Reference proteome</keyword>
<protein>
    <submittedName>
        <fullName evidence="1">Uncharacterized protein</fullName>
    </submittedName>
</protein>